<accession>A0A0G1IUP2</accession>
<reference evidence="1 2" key="1">
    <citation type="journal article" date="2015" name="Nature">
        <title>rRNA introns, odd ribosomes, and small enigmatic genomes across a large radiation of phyla.</title>
        <authorList>
            <person name="Brown C.T."/>
            <person name="Hug L.A."/>
            <person name="Thomas B.C."/>
            <person name="Sharon I."/>
            <person name="Castelle C.J."/>
            <person name="Singh A."/>
            <person name="Wilkins M.J."/>
            <person name="Williams K.H."/>
            <person name="Banfield J.F."/>
        </authorList>
    </citation>
    <scope>NUCLEOTIDE SEQUENCE [LARGE SCALE GENOMIC DNA]</scope>
</reference>
<dbReference type="AlphaFoldDB" id="A0A0G1IUP2"/>
<dbReference type="Proteomes" id="UP000033945">
    <property type="component" value="Unassembled WGS sequence"/>
</dbReference>
<protein>
    <submittedName>
        <fullName evidence="1">Uncharacterized protein</fullName>
    </submittedName>
</protein>
<organism evidence="1 2">
    <name type="scientific">Candidatus Giovannonibacteria bacterium GW2011_GWA2_44_26</name>
    <dbReference type="NCBI Taxonomy" id="1618648"/>
    <lineage>
        <taxon>Bacteria</taxon>
        <taxon>Candidatus Giovannoniibacteriota</taxon>
    </lineage>
</organism>
<evidence type="ECO:0000313" key="2">
    <source>
        <dbReference type="Proteomes" id="UP000033945"/>
    </source>
</evidence>
<name>A0A0G1IUP2_9BACT</name>
<sequence>MLEKKCIASCFSRELRRAKVRANGRVGQAHIDSVLPSKKSSLQKIFGSNLTLHAREARGVPQNQWFSLLAAKENHGETNLVSRLVTLYNHARTHFTNP</sequence>
<evidence type="ECO:0000313" key="1">
    <source>
        <dbReference type="EMBL" id="KKT62683.1"/>
    </source>
</evidence>
<gene>
    <name evidence="1" type="ORF">UW55_C0010G0032</name>
</gene>
<comment type="caution">
    <text evidence="1">The sequence shown here is derived from an EMBL/GenBank/DDBJ whole genome shotgun (WGS) entry which is preliminary data.</text>
</comment>
<dbReference type="EMBL" id="LCIT01000010">
    <property type="protein sequence ID" value="KKT62683.1"/>
    <property type="molecule type" value="Genomic_DNA"/>
</dbReference>
<proteinExistence type="predicted"/>